<reference evidence="2 3" key="1">
    <citation type="submission" date="2016-04" db="EMBL/GenBank/DDBJ databases">
        <title>A degradative enzymes factory behind the ericoid mycorrhizal symbiosis.</title>
        <authorList>
            <consortium name="DOE Joint Genome Institute"/>
            <person name="Martino E."/>
            <person name="Morin E."/>
            <person name="Grelet G."/>
            <person name="Kuo A."/>
            <person name="Kohler A."/>
            <person name="Daghino S."/>
            <person name="Barry K."/>
            <person name="Choi C."/>
            <person name="Cichocki N."/>
            <person name="Clum A."/>
            <person name="Copeland A."/>
            <person name="Hainaut M."/>
            <person name="Haridas S."/>
            <person name="Labutti K."/>
            <person name="Lindquist E."/>
            <person name="Lipzen A."/>
            <person name="Khouja H.-R."/>
            <person name="Murat C."/>
            <person name="Ohm R."/>
            <person name="Olson A."/>
            <person name="Spatafora J."/>
            <person name="Veneault-Fourrey C."/>
            <person name="Henrissat B."/>
            <person name="Grigoriev I."/>
            <person name="Martin F."/>
            <person name="Perotto S."/>
        </authorList>
    </citation>
    <scope>NUCLEOTIDE SEQUENCE [LARGE SCALE GENOMIC DNA]</scope>
    <source>
        <strain evidence="2 3">F</strain>
    </source>
</reference>
<dbReference type="STRING" id="1149755.A0A2J6R4S3"/>
<evidence type="ECO:0000313" key="2">
    <source>
        <dbReference type="EMBL" id="PMD33495.1"/>
    </source>
</evidence>
<evidence type="ECO:0000256" key="1">
    <source>
        <dbReference type="SAM" id="Phobius"/>
    </source>
</evidence>
<keyword evidence="1" id="KW-0472">Membrane</keyword>
<accession>A0A2J6R4S3</accession>
<evidence type="ECO:0000313" key="3">
    <source>
        <dbReference type="Proteomes" id="UP000235786"/>
    </source>
</evidence>
<dbReference type="EMBL" id="KZ613956">
    <property type="protein sequence ID" value="PMD33495.1"/>
    <property type="molecule type" value="Genomic_DNA"/>
</dbReference>
<keyword evidence="3" id="KW-1185">Reference proteome</keyword>
<organism evidence="2 3">
    <name type="scientific">Hyaloscypha variabilis (strain UAMH 11265 / GT02V1 / F)</name>
    <name type="common">Meliniomyces variabilis</name>
    <dbReference type="NCBI Taxonomy" id="1149755"/>
    <lineage>
        <taxon>Eukaryota</taxon>
        <taxon>Fungi</taxon>
        <taxon>Dikarya</taxon>
        <taxon>Ascomycota</taxon>
        <taxon>Pezizomycotina</taxon>
        <taxon>Leotiomycetes</taxon>
        <taxon>Helotiales</taxon>
        <taxon>Hyaloscyphaceae</taxon>
        <taxon>Hyaloscypha</taxon>
        <taxon>Hyaloscypha variabilis</taxon>
    </lineage>
</organism>
<keyword evidence="1" id="KW-1133">Transmembrane helix</keyword>
<name>A0A2J6R4S3_HYAVF</name>
<dbReference type="OrthoDB" id="5421765at2759"/>
<gene>
    <name evidence="2" type="ORF">L207DRAFT_639594</name>
</gene>
<dbReference type="AlphaFoldDB" id="A0A2J6R4S3"/>
<dbReference type="Proteomes" id="UP000235786">
    <property type="component" value="Unassembled WGS sequence"/>
</dbReference>
<keyword evidence="1" id="KW-0812">Transmembrane</keyword>
<sequence>MSIVTLTFDPSAAPIQTFTFSSYSYYNSVDVVIGTSDVTTSPSTLITSTPTTPTETAVTPNTTIVPSSCVSSASNCTSASSNHKNGAHITSPVAAGIGIGSAALGAIIAALLFFFIRSRRKSSSATYQQHDFAARREDEPRNEKFDVSTTVKNIDHLVAQPTEDDAMISELSMIRDHIKNHVQNYYHTAPVDPKTVDEAGLDGLARVLGISTSAVVGLLLNPATRIPTLRVFLAHLILSRCSGGSDTTQSFLPREVANFAASDFTGQSFAVDSVALFSKWKTISGTLLQQRYSQPPNENDPRQASIDQALEDSKPILSPFVRIDVDTNTRGRNLEGIMRLAAQYAFTMFRQPCSYDFDYTWTGPPDPLVVFPALLITVNHEGQRLSPPWVLSKKASDLGRY</sequence>
<protein>
    <submittedName>
        <fullName evidence="2">Uncharacterized protein</fullName>
    </submittedName>
</protein>
<proteinExistence type="predicted"/>
<feature type="transmembrane region" description="Helical" evidence="1">
    <location>
        <begin position="93"/>
        <end position="116"/>
    </location>
</feature>